<evidence type="ECO:0000313" key="2">
    <source>
        <dbReference type="Proteomes" id="UP000247696"/>
    </source>
</evidence>
<reference evidence="2" key="1">
    <citation type="submission" date="2017-11" db="EMBL/GenBank/DDBJ databases">
        <title>Otitis media/interna in a cat caused by the recently described species Corynebacterium provencense.</title>
        <authorList>
            <person name="Kittl S."/>
            <person name="Brodard I."/>
            <person name="Rychener L."/>
            <person name="Jores J."/>
            <person name="Roosje P."/>
            <person name="Gobeli Brawand S."/>
        </authorList>
    </citation>
    <scope>NUCLEOTIDE SEQUENCE [LARGE SCALE GENOMIC DNA]</scope>
    <source>
        <strain evidence="2">17KM38</strain>
    </source>
</reference>
<sequence>MFPALTQFFGDLTITIAPSFTSSVSFLNDLLTITVGA</sequence>
<evidence type="ECO:0000313" key="1">
    <source>
        <dbReference type="EMBL" id="AWT25234.1"/>
    </source>
</evidence>
<keyword evidence="2" id="KW-1185">Reference proteome</keyword>
<gene>
    <name evidence="1" type="ORF">Csp1_04120</name>
</gene>
<accession>A0A2Z3YRS2</accession>
<dbReference type="KEGG" id="cpre:Csp1_04120"/>
<proteinExistence type="predicted"/>
<organism evidence="1 2">
    <name type="scientific">Corynebacterium provencense</name>
    <dbReference type="NCBI Taxonomy" id="1737425"/>
    <lineage>
        <taxon>Bacteria</taxon>
        <taxon>Bacillati</taxon>
        <taxon>Actinomycetota</taxon>
        <taxon>Actinomycetes</taxon>
        <taxon>Mycobacteriales</taxon>
        <taxon>Corynebacteriaceae</taxon>
        <taxon>Corynebacterium</taxon>
    </lineage>
</organism>
<protein>
    <submittedName>
        <fullName evidence="1">Uncharacterized protein</fullName>
    </submittedName>
</protein>
<dbReference type="AlphaFoldDB" id="A0A2Z3YRS2"/>
<dbReference type="Proteomes" id="UP000247696">
    <property type="component" value="Chromosome"/>
</dbReference>
<dbReference type="EMBL" id="CP024988">
    <property type="protein sequence ID" value="AWT25234.1"/>
    <property type="molecule type" value="Genomic_DNA"/>
</dbReference>
<name>A0A2Z3YRS2_9CORY</name>